<dbReference type="Proteomes" id="UP001217089">
    <property type="component" value="Unassembled WGS sequence"/>
</dbReference>
<comment type="caution">
    <text evidence="6">The sequence shown here is derived from an EMBL/GenBank/DDBJ whole genome shotgun (WGS) entry which is preliminary data.</text>
</comment>
<dbReference type="InterPro" id="IPR001313">
    <property type="entry name" value="Pumilio_RNA-bd_rpt"/>
</dbReference>
<feature type="region of interest" description="Disordered" evidence="4">
    <location>
        <begin position="192"/>
        <end position="218"/>
    </location>
</feature>
<evidence type="ECO:0000313" key="6">
    <source>
        <dbReference type="EMBL" id="KAJ8306342.1"/>
    </source>
</evidence>
<dbReference type="SUPFAM" id="SSF48371">
    <property type="entry name" value="ARM repeat"/>
    <property type="match status" value="1"/>
</dbReference>
<keyword evidence="1" id="KW-0677">Repeat</keyword>
<feature type="region of interest" description="Disordered" evidence="4">
    <location>
        <begin position="1"/>
        <end position="76"/>
    </location>
</feature>
<organism evidence="6 7">
    <name type="scientific">Tegillarca granosa</name>
    <name type="common">Malaysian cockle</name>
    <name type="synonym">Anadara granosa</name>
    <dbReference type="NCBI Taxonomy" id="220873"/>
    <lineage>
        <taxon>Eukaryota</taxon>
        <taxon>Metazoa</taxon>
        <taxon>Spiralia</taxon>
        <taxon>Lophotrochozoa</taxon>
        <taxon>Mollusca</taxon>
        <taxon>Bivalvia</taxon>
        <taxon>Autobranchia</taxon>
        <taxon>Pteriomorphia</taxon>
        <taxon>Arcoida</taxon>
        <taxon>Arcoidea</taxon>
        <taxon>Arcidae</taxon>
        <taxon>Tegillarca</taxon>
    </lineage>
</organism>
<dbReference type="InterPro" id="IPR016024">
    <property type="entry name" value="ARM-type_fold"/>
</dbReference>
<feature type="repeat" description="Pumilio" evidence="3">
    <location>
        <begin position="486"/>
        <end position="522"/>
    </location>
</feature>
<accession>A0ABQ9ES03</accession>
<feature type="compositionally biased region" description="Polar residues" evidence="4">
    <location>
        <begin position="89"/>
        <end position="100"/>
    </location>
</feature>
<dbReference type="Gene3D" id="1.25.10.10">
    <property type="entry name" value="Leucine-rich Repeat Variant"/>
    <property type="match status" value="1"/>
</dbReference>
<name>A0ABQ9ES03_TEGGR</name>
<dbReference type="PANTHER" id="PTHR13389:SF0">
    <property type="entry name" value="PUMILIO HOMOLOG 3"/>
    <property type="match status" value="1"/>
</dbReference>
<feature type="repeat" description="Pumilio" evidence="3">
    <location>
        <begin position="344"/>
        <end position="379"/>
    </location>
</feature>
<dbReference type="Pfam" id="PF08144">
    <property type="entry name" value="CPL"/>
    <property type="match status" value="1"/>
</dbReference>
<evidence type="ECO:0000256" key="2">
    <source>
        <dbReference type="ARBA" id="ARBA00022884"/>
    </source>
</evidence>
<feature type="domain" description="CPL" evidence="5">
    <location>
        <begin position="496"/>
        <end position="632"/>
    </location>
</feature>
<feature type="region of interest" description="Disordered" evidence="4">
    <location>
        <begin position="89"/>
        <end position="109"/>
    </location>
</feature>
<dbReference type="PANTHER" id="PTHR13389">
    <property type="entry name" value="PUMILIO HOMOLOG 3"/>
    <property type="match status" value="1"/>
</dbReference>
<protein>
    <recommendedName>
        <fullName evidence="5">CPL domain-containing protein</fullName>
    </recommendedName>
</protein>
<evidence type="ECO:0000256" key="4">
    <source>
        <dbReference type="SAM" id="MobiDB-lite"/>
    </source>
</evidence>
<evidence type="ECO:0000259" key="5">
    <source>
        <dbReference type="Pfam" id="PF08144"/>
    </source>
</evidence>
<feature type="compositionally biased region" description="Low complexity" evidence="4">
    <location>
        <begin position="194"/>
        <end position="205"/>
    </location>
</feature>
<reference evidence="6 7" key="1">
    <citation type="submission" date="2022-12" db="EMBL/GenBank/DDBJ databases">
        <title>Chromosome-level genome of Tegillarca granosa.</title>
        <authorList>
            <person name="Kim J."/>
        </authorList>
    </citation>
    <scope>NUCLEOTIDE SEQUENCE [LARGE SCALE GENOMIC DNA]</scope>
    <source>
        <strain evidence="6">Teg-2019</strain>
        <tissue evidence="6">Adductor muscle</tissue>
    </source>
</reference>
<dbReference type="InterPro" id="IPR040059">
    <property type="entry name" value="PUM3"/>
</dbReference>
<dbReference type="EMBL" id="JARBDR010000813">
    <property type="protein sequence ID" value="KAJ8306342.1"/>
    <property type="molecule type" value="Genomic_DNA"/>
</dbReference>
<dbReference type="SMART" id="SM00025">
    <property type="entry name" value="Pumilio"/>
    <property type="match status" value="2"/>
</dbReference>
<sequence>MHIKMDDSSFEVSPPITRKRRPARGRQRSMRGNPEGNSISQKDACKLTAPPNSDNDISDDAPSPVKIRKTGRKLYSDEINQMERQYLVQKSQKAYPNSELSLLDETDTPESLSQISEITTVTDASLYTTFSRFRQPRGKADVTWEKAVQSARGQPDGAERSFHAKKLSKSSVRDVQVVQKRPVSVMEVAAEVISDTSSQDQSDQTKTPEKPLQRRKSIKVKLKRAASTAASKLKALKTKQSLDDSRTTGQHRIKLEDSQVDVPAEDAKKPQLKELPWKDRKKVRKMLKNNFDMIQRSKQIWEELRKHEMTEERRFELCKELMTMVKGKIKEYGKLDQKEMIFEELKDQICTMAKSKYGRFLVKKFLMYGTKHHRNCVFKSFHGEVRKLVRHRTPDIKSLDQMLQIQPDKRDMILSNMKEALLPLIDKSILVHSMVHRVFFEYFVHAKEKNRIEMAESLRESVVHMLHTRDGSRVGMYCVWYGTAKEIVKHLPELAQDQYGRKVLLYLLSPRDPLHFHPDIVRVLQEGDKNPNSKKDRFVRQRELLEYASLPFLKYISENARKLVMDNASLLLILAILTHAIGDPSEAMAAMAKIASEPFVAGSLEKMHIVEHPAGHMTLKRLIQNDKDRIQAGQSVIFSKVLLDTLPDGALKSWAAFNRGCFTLVFLLELDHPDITDIVTTQLTGIRKSLKKMTLKGAQILLQKLDKLNGEYKL</sequence>
<dbReference type="PROSITE" id="PS50302">
    <property type="entry name" value="PUM"/>
    <property type="match status" value="2"/>
</dbReference>
<evidence type="ECO:0000256" key="3">
    <source>
        <dbReference type="PROSITE-ProRule" id="PRU00317"/>
    </source>
</evidence>
<dbReference type="InterPro" id="IPR011989">
    <property type="entry name" value="ARM-like"/>
</dbReference>
<feature type="region of interest" description="Disordered" evidence="4">
    <location>
        <begin position="138"/>
        <end position="174"/>
    </location>
</feature>
<proteinExistence type="predicted"/>
<keyword evidence="2" id="KW-0694">RNA-binding</keyword>
<evidence type="ECO:0000313" key="7">
    <source>
        <dbReference type="Proteomes" id="UP001217089"/>
    </source>
</evidence>
<gene>
    <name evidence="6" type="ORF">KUTeg_016887</name>
</gene>
<dbReference type="InterPro" id="IPR012959">
    <property type="entry name" value="CPL_dom"/>
</dbReference>
<keyword evidence="7" id="KW-1185">Reference proteome</keyword>
<feature type="compositionally biased region" description="Basic residues" evidence="4">
    <location>
        <begin position="17"/>
        <end position="29"/>
    </location>
</feature>
<evidence type="ECO:0000256" key="1">
    <source>
        <dbReference type="ARBA" id="ARBA00022737"/>
    </source>
</evidence>